<reference evidence="2" key="1">
    <citation type="submission" date="2022-09" db="EMBL/GenBank/DDBJ databases">
        <title>Isolation and characterization of 3-chlorobenzoate degrading bacteria from soils in Shizuoka.</title>
        <authorList>
            <person name="Ifat A."/>
            <person name="Ogawa N."/>
            <person name="Kimbara K."/>
            <person name="Moriuchi R."/>
            <person name="Dohra H."/>
            <person name="Shintani M."/>
        </authorList>
    </citation>
    <scope>NUCLEOTIDE SEQUENCE</scope>
    <source>
        <strain evidence="2">19CS4-2</strain>
    </source>
</reference>
<keyword evidence="1" id="KW-0472">Membrane</keyword>
<organism evidence="2 3">
    <name type="scientific">Caballeronia novacaledonica</name>
    <dbReference type="NCBI Taxonomy" id="1544861"/>
    <lineage>
        <taxon>Bacteria</taxon>
        <taxon>Pseudomonadati</taxon>
        <taxon>Pseudomonadota</taxon>
        <taxon>Betaproteobacteria</taxon>
        <taxon>Burkholderiales</taxon>
        <taxon>Burkholderiaceae</taxon>
        <taxon>Caballeronia</taxon>
    </lineage>
</organism>
<evidence type="ECO:0000256" key="1">
    <source>
        <dbReference type="SAM" id="Phobius"/>
    </source>
</evidence>
<feature type="transmembrane region" description="Helical" evidence="1">
    <location>
        <begin position="157"/>
        <end position="176"/>
    </location>
</feature>
<feature type="transmembrane region" description="Helical" evidence="1">
    <location>
        <begin position="51"/>
        <end position="74"/>
    </location>
</feature>
<dbReference type="Proteomes" id="UP001055111">
    <property type="component" value="Unassembled WGS sequence"/>
</dbReference>
<evidence type="ECO:0000313" key="3">
    <source>
        <dbReference type="Proteomes" id="UP001055111"/>
    </source>
</evidence>
<dbReference type="GO" id="GO:0016020">
    <property type="term" value="C:membrane"/>
    <property type="evidence" value="ECO:0007669"/>
    <property type="project" value="InterPro"/>
</dbReference>
<dbReference type="InterPro" id="IPR034804">
    <property type="entry name" value="SQR/QFR_C/D"/>
</dbReference>
<dbReference type="EMBL" id="BPUS01000019">
    <property type="protein sequence ID" value="GJH28992.1"/>
    <property type="molecule type" value="Genomic_DNA"/>
</dbReference>
<dbReference type="RefSeq" id="WP_238216074.1">
    <property type="nucleotide sequence ID" value="NZ_BPUS01000019.1"/>
</dbReference>
<name>A0AA37MU73_9BURK</name>
<accession>A0AA37MU73</accession>
<evidence type="ECO:0000313" key="2">
    <source>
        <dbReference type="EMBL" id="GJH28992.1"/>
    </source>
</evidence>
<dbReference type="SUPFAM" id="SSF81343">
    <property type="entry name" value="Fumarate reductase respiratory complex transmembrane subunits"/>
    <property type="match status" value="1"/>
</dbReference>
<feature type="transmembrane region" description="Helical" evidence="1">
    <location>
        <begin position="324"/>
        <end position="346"/>
    </location>
</feature>
<keyword evidence="1" id="KW-0812">Transmembrane</keyword>
<feature type="transmembrane region" description="Helical" evidence="1">
    <location>
        <begin position="86"/>
        <end position="112"/>
    </location>
</feature>
<feature type="transmembrane region" description="Helical" evidence="1">
    <location>
        <begin position="21"/>
        <end position="39"/>
    </location>
</feature>
<feature type="transmembrane region" description="Helical" evidence="1">
    <location>
        <begin position="292"/>
        <end position="312"/>
    </location>
</feature>
<protein>
    <submittedName>
        <fullName evidence="2">Uncharacterized protein</fullName>
    </submittedName>
</protein>
<proteinExistence type="predicted"/>
<gene>
    <name evidence="2" type="ORF">CBA19CS42_30770</name>
</gene>
<keyword evidence="1" id="KW-1133">Transmembrane helix</keyword>
<feature type="transmembrane region" description="Helical" evidence="1">
    <location>
        <begin position="243"/>
        <end position="260"/>
    </location>
</feature>
<dbReference type="AlphaFoldDB" id="A0AA37MU73"/>
<feature type="transmembrane region" description="Helical" evidence="1">
    <location>
        <begin position="203"/>
        <end position="223"/>
    </location>
</feature>
<feature type="transmembrane region" description="Helical" evidence="1">
    <location>
        <begin position="118"/>
        <end position="136"/>
    </location>
</feature>
<comment type="caution">
    <text evidence="2">The sequence shown here is derived from an EMBL/GenBank/DDBJ whole genome shotgun (WGS) entry which is preliminary data.</text>
</comment>
<sequence length="348" mass="38469">MCKAMQRAISHSPRSMTMVGVCLHLFPTMIAAAYPWYLATFYQLLHSKSVASAFFSLCLALAVPGTAFISLHSLARIQPMRSEALILLRLTYITFISPSLYVLVGVLLYLMKFDGRDLQVWIAMWLILLITAWLTCVSRRGEVLSPLASESTRTVRLIHGVVASIVLVVFVFAHLINHTFGLFGVEVHEAIMIYLRHLYRSPFVEPVILVLIIFQIVSGLVLVEAKIRTIQSMFDALQTASGLYLAVFITSHLTAVFVLGRHAGVETDFKWATALPAGLLADPWAVRLIPHYFLGIWLLLIHVACGGRIVLLAHRVKPRAADTVCGLLIVASTLWTAVILAGVVGVRV</sequence>